<feature type="region of interest" description="Disordered" evidence="1">
    <location>
        <begin position="1"/>
        <end position="31"/>
    </location>
</feature>
<feature type="compositionally biased region" description="Basic residues" evidence="1">
    <location>
        <begin position="122"/>
        <end position="134"/>
    </location>
</feature>
<name>A0A8I6TGF7_CIMLE</name>
<feature type="compositionally biased region" description="Basic residues" evidence="1">
    <location>
        <begin position="188"/>
        <end position="197"/>
    </location>
</feature>
<organism evidence="2 3">
    <name type="scientific">Cimex lectularius</name>
    <name type="common">Bed bug</name>
    <name type="synonym">Acanthia lectularia</name>
    <dbReference type="NCBI Taxonomy" id="79782"/>
    <lineage>
        <taxon>Eukaryota</taxon>
        <taxon>Metazoa</taxon>
        <taxon>Ecdysozoa</taxon>
        <taxon>Arthropoda</taxon>
        <taxon>Hexapoda</taxon>
        <taxon>Insecta</taxon>
        <taxon>Pterygota</taxon>
        <taxon>Neoptera</taxon>
        <taxon>Paraneoptera</taxon>
        <taxon>Hemiptera</taxon>
        <taxon>Heteroptera</taxon>
        <taxon>Panheteroptera</taxon>
        <taxon>Cimicomorpha</taxon>
        <taxon>Cimicidae</taxon>
        <taxon>Cimex</taxon>
    </lineage>
</organism>
<feature type="compositionally biased region" description="Basic and acidic residues" evidence="1">
    <location>
        <begin position="198"/>
        <end position="218"/>
    </location>
</feature>
<dbReference type="RefSeq" id="XP_014255580.1">
    <property type="nucleotide sequence ID" value="XM_014400094.1"/>
</dbReference>
<feature type="region of interest" description="Disordered" evidence="1">
    <location>
        <begin position="177"/>
        <end position="227"/>
    </location>
</feature>
<sequence length="227" mass="26257">MPQKEMPSRQKKNDPATDAEGGKKGKMASKAEKIKLPCPHSFCNEPSDPSYYPKGLPWASGKLKCLPGYCPKSNKIPGTEEEGEEDQKKGDGQEEGVFDVFLREHKKKVKPKCQCDHCKTDRKKIKEKKKKRKREKESSLFLKKMLCRDDPEVNEELMFFLKVIIMANDMDELEEELRKRKQEERKKRAESRKKKQAEKKNAENSEKNPDESKKKDEPPSNTDVSQA</sequence>
<evidence type="ECO:0000313" key="3">
    <source>
        <dbReference type="Proteomes" id="UP000494040"/>
    </source>
</evidence>
<protein>
    <submittedName>
        <fullName evidence="2">Uncharacterized protein</fullName>
    </submittedName>
</protein>
<dbReference type="OrthoDB" id="6623688at2759"/>
<feature type="region of interest" description="Disordered" evidence="1">
    <location>
        <begin position="122"/>
        <end position="141"/>
    </location>
</feature>
<accession>A0A8I6TGF7</accession>
<evidence type="ECO:0000256" key="1">
    <source>
        <dbReference type="SAM" id="MobiDB-lite"/>
    </source>
</evidence>
<feature type="compositionally biased region" description="Basic and acidic residues" evidence="1">
    <location>
        <begin position="177"/>
        <end position="187"/>
    </location>
</feature>
<dbReference type="GeneID" id="106670081"/>
<dbReference type="EnsemblMetazoa" id="XM_014400094.1">
    <property type="protein sequence ID" value="XP_014255580.1"/>
    <property type="gene ID" value="LOC106670081"/>
</dbReference>
<keyword evidence="3" id="KW-1185">Reference proteome</keyword>
<dbReference type="Proteomes" id="UP000494040">
    <property type="component" value="Unassembled WGS sequence"/>
</dbReference>
<feature type="region of interest" description="Disordered" evidence="1">
    <location>
        <begin position="72"/>
        <end position="97"/>
    </location>
</feature>
<evidence type="ECO:0000313" key="2">
    <source>
        <dbReference type="EnsemblMetazoa" id="XP_014255580.1"/>
    </source>
</evidence>
<reference evidence="2" key="1">
    <citation type="submission" date="2022-01" db="UniProtKB">
        <authorList>
            <consortium name="EnsemblMetazoa"/>
        </authorList>
    </citation>
    <scope>IDENTIFICATION</scope>
</reference>
<proteinExistence type="predicted"/>
<dbReference type="AlphaFoldDB" id="A0A8I6TGF7"/>